<dbReference type="Proteomes" id="UP000009183">
    <property type="component" value="Chromosome 13"/>
</dbReference>
<keyword evidence="2" id="KW-1185">Reference proteome</keyword>
<evidence type="ECO:0000313" key="2">
    <source>
        <dbReference type="Proteomes" id="UP000009183"/>
    </source>
</evidence>
<reference evidence="2" key="1">
    <citation type="journal article" date="2007" name="Nature">
        <title>The grapevine genome sequence suggests ancestral hexaploidization in major angiosperm phyla.</title>
        <authorList>
            <consortium name="The French-Italian Public Consortium for Grapevine Genome Characterization."/>
            <person name="Jaillon O."/>
            <person name="Aury J.-M."/>
            <person name="Noel B."/>
            <person name="Policriti A."/>
            <person name="Clepet C."/>
            <person name="Casagrande A."/>
            <person name="Choisne N."/>
            <person name="Aubourg S."/>
            <person name="Vitulo N."/>
            <person name="Jubin C."/>
            <person name="Vezzi A."/>
            <person name="Legeai F."/>
            <person name="Hugueney P."/>
            <person name="Dasilva C."/>
            <person name="Horner D."/>
            <person name="Mica E."/>
            <person name="Jublot D."/>
            <person name="Poulain J."/>
            <person name="Bruyere C."/>
            <person name="Billault A."/>
            <person name="Segurens B."/>
            <person name="Gouyvenoux M."/>
            <person name="Ugarte E."/>
            <person name="Cattonaro F."/>
            <person name="Anthouard V."/>
            <person name="Vico V."/>
            <person name="Del Fabbro C."/>
            <person name="Alaux M."/>
            <person name="Di Gaspero G."/>
            <person name="Dumas V."/>
            <person name="Felice N."/>
            <person name="Paillard S."/>
            <person name="Juman I."/>
            <person name="Moroldo M."/>
            <person name="Scalabrin S."/>
            <person name="Canaguier A."/>
            <person name="Le Clainche I."/>
            <person name="Malacrida G."/>
            <person name="Durand E."/>
            <person name="Pesole G."/>
            <person name="Laucou V."/>
            <person name="Chatelet P."/>
            <person name="Merdinoglu D."/>
            <person name="Delledonne M."/>
            <person name="Pezzotti M."/>
            <person name="Lecharny A."/>
            <person name="Scarpelli C."/>
            <person name="Artiguenave F."/>
            <person name="Pe M.E."/>
            <person name="Valle G."/>
            <person name="Morgante M."/>
            <person name="Caboche M."/>
            <person name="Adam-Blondon A.-F."/>
            <person name="Weissenbach J."/>
            <person name="Quetier F."/>
            <person name="Wincker P."/>
        </authorList>
    </citation>
    <scope>NUCLEOTIDE SEQUENCE [LARGE SCALE GENOMIC DNA]</scope>
    <source>
        <strain evidence="2">cv. Pinot noir / PN40024</strain>
    </source>
</reference>
<gene>
    <name evidence="1" type="ordered locus">VIT_13s0019g01300</name>
</gene>
<accession>F6HNX9</accession>
<sequence length="21" mass="2362">MNARIKLLHGNIKVLKATNLN</sequence>
<dbReference type="PaxDb" id="29760-VIT_13s0019g01300.t01"/>
<dbReference type="HOGENOM" id="CLU_3427217_0_0_1"/>
<evidence type="ECO:0000313" key="1">
    <source>
        <dbReference type="EMBL" id="CCB56349.1"/>
    </source>
</evidence>
<protein>
    <submittedName>
        <fullName evidence="1">Uncharacterized protein</fullName>
    </submittedName>
</protein>
<dbReference type="AlphaFoldDB" id="F6HNX9"/>
<name>F6HNX9_VITVI</name>
<proteinExistence type="predicted"/>
<dbReference type="EMBL" id="FN595998">
    <property type="protein sequence ID" value="CCB56349.1"/>
    <property type="molecule type" value="Genomic_DNA"/>
</dbReference>
<organism evidence="1 2">
    <name type="scientific">Vitis vinifera</name>
    <name type="common">Grape</name>
    <dbReference type="NCBI Taxonomy" id="29760"/>
    <lineage>
        <taxon>Eukaryota</taxon>
        <taxon>Viridiplantae</taxon>
        <taxon>Streptophyta</taxon>
        <taxon>Embryophyta</taxon>
        <taxon>Tracheophyta</taxon>
        <taxon>Spermatophyta</taxon>
        <taxon>Magnoliopsida</taxon>
        <taxon>eudicotyledons</taxon>
        <taxon>Gunneridae</taxon>
        <taxon>Pentapetalae</taxon>
        <taxon>rosids</taxon>
        <taxon>Vitales</taxon>
        <taxon>Vitaceae</taxon>
        <taxon>Viteae</taxon>
        <taxon>Vitis</taxon>
    </lineage>
</organism>
<dbReference type="InParanoid" id="F6HNX9"/>
<dbReference type="STRING" id="29760.F6HNX9"/>